<dbReference type="AlphaFoldDB" id="X1C577"/>
<dbReference type="Pfam" id="PF13411">
    <property type="entry name" value="MerR_1"/>
    <property type="match status" value="1"/>
</dbReference>
<evidence type="ECO:0000313" key="2">
    <source>
        <dbReference type="EMBL" id="GAH03251.1"/>
    </source>
</evidence>
<accession>X1C577</accession>
<organism evidence="2">
    <name type="scientific">marine sediment metagenome</name>
    <dbReference type="NCBI Taxonomy" id="412755"/>
    <lineage>
        <taxon>unclassified sequences</taxon>
        <taxon>metagenomes</taxon>
        <taxon>ecological metagenomes</taxon>
    </lineage>
</organism>
<dbReference type="Gene3D" id="1.10.1660.10">
    <property type="match status" value="1"/>
</dbReference>
<dbReference type="GO" id="GO:0003677">
    <property type="term" value="F:DNA binding"/>
    <property type="evidence" value="ECO:0007669"/>
    <property type="project" value="InterPro"/>
</dbReference>
<reference evidence="2" key="1">
    <citation type="journal article" date="2014" name="Front. Microbiol.">
        <title>High frequency of phylogenetically diverse reductive dehalogenase-homologous genes in deep subseafloor sedimentary metagenomes.</title>
        <authorList>
            <person name="Kawai M."/>
            <person name="Futagami T."/>
            <person name="Toyoda A."/>
            <person name="Takaki Y."/>
            <person name="Nishi S."/>
            <person name="Hori S."/>
            <person name="Arai W."/>
            <person name="Tsubouchi T."/>
            <person name="Morono Y."/>
            <person name="Uchiyama I."/>
            <person name="Ito T."/>
            <person name="Fujiyama A."/>
            <person name="Inagaki F."/>
            <person name="Takami H."/>
        </authorList>
    </citation>
    <scope>NUCLEOTIDE SEQUENCE</scope>
    <source>
        <strain evidence="2">Expedition CK06-06</strain>
    </source>
</reference>
<dbReference type="InterPro" id="IPR000551">
    <property type="entry name" value="MerR-type_HTH_dom"/>
</dbReference>
<proteinExistence type="predicted"/>
<dbReference type="EMBL" id="BART01021698">
    <property type="protein sequence ID" value="GAH03251.1"/>
    <property type="molecule type" value="Genomic_DNA"/>
</dbReference>
<dbReference type="SUPFAM" id="SSF46955">
    <property type="entry name" value="Putative DNA-binding domain"/>
    <property type="match status" value="1"/>
</dbReference>
<name>X1C577_9ZZZZ</name>
<protein>
    <recommendedName>
        <fullName evidence="1">HTH merR-type domain-containing protein</fullName>
    </recommendedName>
</protein>
<dbReference type="InterPro" id="IPR009061">
    <property type="entry name" value="DNA-bd_dom_put_sf"/>
</dbReference>
<feature type="domain" description="HTH merR-type" evidence="1">
    <location>
        <begin position="1"/>
        <end position="65"/>
    </location>
</feature>
<gene>
    <name evidence="2" type="ORF">S01H4_39936</name>
</gene>
<dbReference type="GO" id="GO:0006355">
    <property type="term" value="P:regulation of DNA-templated transcription"/>
    <property type="evidence" value="ECO:0007669"/>
    <property type="project" value="InterPro"/>
</dbReference>
<evidence type="ECO:0000259" key="1">
    <source>
        <dbReference type="Pfam" id="PF13411"/>
    </source>
</evidence>
<comment type="caution">
    <text evidence="2">The sequence shown here is derived from an EMBL/GenBank/DDBJ whole genome shotgun (WGS) entry which is preliminary data.</text>
</comment>
<sequence>MHITELARQTGGTIDQIRYLERKGYIKPSWVQLNNRRVRDYPEAEVHKVEIIVKYLDHGFRYDAAYQKAIEEMQSPRLI</sequence>